<dbReference type="GO" id="GO:0005737">
    <property type="term" value="C:cytoplasm"/>
    <property type="evidence" value="ECO:0007669"/>
    <property type="project" value="TreeGrafter"/>
</dbReference>
<dbReference type="EC" id="3.4.19.12" evidence="8"/>
<dbReference type="InterPro" id="IPR038765">
    <property type="entry name" value="Papain-like_cys_pep_sf"/>
</dbReference>
<dbReference type="InterPro" id="IPR036959">
    <property type="entry name" value="Peptidase_C12_UCH_sf"/>
</dbReference>
<dbReference type="GO" id="GO:0006511">
    <property type="term" value="P:ubiquitin-dependent protein catabolic process"/>
    <property type="evidence" value="ECO:0007669"/>
    <property type="project" value="UniProtKB-UniRule"/>
</dbReference>
<evidence type="ECO:0000256" key="6">
    <source>
        <dbReference type="ARBA" id="ARBA00022807"/>
    </source>
</evidence>
<dbReference type="PANTHER" id="PTHR10589">
    <property type="entry name" value="UBIQUITIN CARBOXYL-TERMINAL HYDROLASE"/>
    <property type="match status" value="1"/>
</dbReference>
<evidence type="ECO:0000256" key="8">
    <source>
        <dbReference type="RuleBase" id="RU361215"/>
    </source>
</evidence>
<keyword evidence="3 8" id="KW-0645">Protease</keyword>
<dbReference type="Gene3D" id="3.40.532.10">
    <property type="entry name" value="Peptidase C12, ubiquitin carboxyl-terminal hydrolase"/>
    <property type="match status" value="1"/>
</dbReference>
<evidence type="ECO:0000256" key="3">
    <source>
        <dbReference type="ARBA" id="ARBA00022670"/>
    </source>
</evidence>
<dbReference type="PROSITE" id="PS52048">
    <property type="entry name" value="UCH_DOMAIN"/>
    <property type="match status" value="1"/>
</dbReference>
<reference evidence="10" key="1">
    <citation type="submission" date="2017-12" db="EMBL/GenBank/DDBJ databases">
        <title>Genome Sequencing Reveals a Rich Biosynthetic Potential.</title>
        <authorList>
            <person name="Bertrand R.L."/>
            <person name="Abdel-Hameed M.E."/>
            <person name="Sorensen J.L."/>
        </authorList>
    </citation>
    <scope>NUCLEOTIDE SEQUENCE</scope>
</reference>
<dbReference type="CDD" id="cd09616">
    <property type="entry name" value="Peptidase_C12_UCH_L1_L3"/>
    <property type="match status" value="1"/>
</dbReference>
<dbReference type="PANTHER" id="PTHR10589:SF17">
    <property type="entry name" value="UBIQUITIN CARBOXYL-TERMINAL HYDROLASE"/>
    <property type="match status" value="1"/>
</dbReference>
<dbReference type="SUPFAM" id="SSF54001">
    <property type="entry name" value="Cysteine proteinases"/>
    <property type="match status" value="1"/>
</dbReference>
<keyword evidence="4 8" id="KW-0833">Ubl conjugation pathway</keyword>
<comment type="catalytic activity">
    <reaction evidence="1 8">
        <text>Thiol-dependent hydrolysis of ester, thioester, amide, peptide and isopeptide bonds formed by the C-terminal Gly of ubiquitin (a 76-residue protein attached to proteins as an intracellular targeting signal).</text>
        <dbReference type="EC" id="3.4.19.12"/>
    </reaction>
</comment>
<accession>A0A2K9YDY7</accession>
<dbReference type="PRINTS" id="PR00707">
    <property type="entry name" value="UBCTHYDRLASE"/>
</dbReference>
<comment type="caution">
    <text evidence="7">Lacks conserved residue(s) required for the propagation of feature annotation.</text>
</comment>
<dbReference type="GO" id="GO:0004843">
    <property type="term" value="F:cysteine-type deubiquitinase activity"/>
    <property type="evidence" value="ECO:0007669"/>
    <property type="project" value="UniProtKB-EC"/>
</dbReference>
<dbReference type="GO" id="GO:0016579">
    <property type="term" value="P:protein deubiquitination"/>
    <property type="evidence" value="ECO:0007669"/>
    <property type="project" value="TreeGrafter"/>
</dbReference>
<keyword evidence="6 8" id="KW-0788">Thiol protease</keyword>
<organism evidence="10">
    <name type="scientific">Cladonia uncialis subsp. uncialis</name>
    <dbReference type="NCBI Taxonomy" id="180999"/>
    <lineage>
        <taxon>Eukaryota</taxon>
        <taxon>Fungi</taxon>
        <taxon>Dikarya</taxon>
        <taxon>Ascomycota</taxon>
        <taxon>Pezizomycotina</taxon>
        <taxon>Lecanoromycetes</taxon>
        <taxon>OSLEUM clade</taxon>
        <taxon>Lecanoromycetidae</taxon>
        <taxon>Lecanorales</taxon>
        <taxon>Lecanorineae</taxon>
        <taxon>Cladoniaceae</taxon>
        <taxon>Cladonia</taxon>
    </lineage>
</organism>
<evidence type="ECO:0000256" key="4">
    <source>
        <dbReference type="ARBA" id="ARBA00022786"/>
    </source>
</evidence>
<evidence type="ECO:0000313" key="10">
    <source>
        <dbReference type="EMBL" id="AUW31061.1"/>
    </source>
</evidence>
<evidence type="ECO:0000256" key="7">
    <source>
        <dbReference type="PROSITE-ProRule" id="PRU01393"/>
    </source>
</evidence>
<keyword evidence="5 8" id="KW-0378">Hydrolase</keyword>
<dbReference type="InterPro" id="IPR001578">
    <property type="entry name" value="Peptidase_C12_UCH"/>
</dbReference>
<evidence type="ECO:0000256" key="2">
    <source>
        <dbReference type="ARBA" id="ARBA00009326"/>
    </source>
</evidence>
<dbReference type="Pfam" id="PF01088">
    <property type="entry name" value="Peptidase_C12"/>
    <property type="match status" value="1"/>
</dbReference>
<sequence>MAATPGQPDLLTSRKTFVPLENNPIVFSRLVHHLGVSPTLGFYDVYSIDSPELLSFIPRPAYALIFICPAAVYFKARRDENDAMKPYEGSGEKEPVIWFRQTIHNACGLIGCLHAVSNGGAKAYIKPGSDLDKLLKEAVPLKTTERAQLLYDSKAIEDAHASAAQLGDTEPPLSEDHCGFHFITFVKGEDGHLWELNGGMKGPVDRGVLDEGEDALSERALNLGIRTFMGTNVMGDTDYGFSLVALAPKIDD</sequence>
<dbReference type="EMBL" id="MG777490">
    <property type="protein sequence ID" value="AUW31061.1"/>
    <property type="molecule type" value="Genomic_DNA"/>
</dbReference>
<protein>
    <recommendedName>
        <fullName evidence="8">Ubiquitin carboxyl-terminal hydrolase</fullName>
        <ecNumber evidence="8">3.4.19.12</ecNumber>
    </recommendedName>
</protein>
<feature type="domain" description="UCH catalytic" evidence="9">
    <location>
        <begin position="16"/>
        <end position="248"/>
    </location>
</feature>
<evidence type="ECO:0000256" key="1">
    <source>
        <dbReference type="ARBA" id="ARBA00000707"/>
    </source>
</evidence>
<evidence type="ECO:0000256" key="5">
    <source>
        <dbReference type="ARBA" id="ARBA00022801"/>
    </source>
</evidence>
<name>A0A2K9YDY7_CLAUC</name>
<dbReference type="FunFam" id="3.40.532.10:FF:000008">
    <property type="entry name" value="Ubiquitin carboxyl-terminal hydrolase"/>
    <property type="match status" value="1"/>
</dbReference>
<evidence type="ECO:0000259" key="9">
    <source>
        <dbReference type="PROSITE" id="PS52048"/>
    </source>
</evidence>
<dbReference type="AlphaFoldDB" id="A0A2K9YDY7"/>
<proteinExistence type="inferred from homology"/>
<comment type="similarity">
    <text evidence="2 7 8">Belongs to the peptidase C12 family.</text>
</comment>